<dbReference type="Proteomes" id="UP000537126">
    <property type="component" value="Unassembled WGS sequence"/>
</dbReference>
<reference evidence="1 2" key="1">
    <citation type="submission" date="2020-03" db="EMBL/GenBank/DDBJ databases">
        <title>Genomic Encyclopedia of Type Strains, Phase IV (KMG-IV): sequencing the most valuable type-strain genomes for metagenomic binning, comparative biology and taxonomic classification.</title>
        <authorList>
            <person name="Goeker M."/>
        </authorList>
    </citation>
    <scope>NUCLEOTIDE SEQUENCE [LARGE SCALE GENOMIC DNA]</scope>
    <source>
        <strain evidence="1 2">DSM 5718</strain>
    </source>
</reference>
<keyword evidence="1" id="KW-0456">Lyase</keyword>
<dbReference type="GO" id="GO:0016829">
    <property type="term" value="F:lyase activity"/>
    <property type="evidence" value="ECO:0007669"/>
    <property type="project" value="UniProtKB-KW"/>
</dbReference>
<evidence type="ECO:0000313" key="2">
    <source>
        <dbReference type="Proteomes" id="UP000537126"/>
    </source>
</evidence>
<keyword evidence="2" id="KW-1185">Reference proteome</keyword>
<evidence type="ECO:0000313" key="1">
    <source>
        <dbReference type="EMBL" id="NIK74281.1"/>
    </source>
</evidence>
<organism evidence="1 2">
    <name type="scientific">Thermonema lapsum</name>
    <dbReference type="NCBI Taxonomy" id="28195"/>
    <lineage>
        <taxon>Bacteria</taxon>
        <taxon>Pseudomonadati</taxon>
        <taxon>Bacteroidota</taxon>
        <taxon>Cytophagia</taxon>
        <taxon>Cytophagales</taxon>
        <taxon>Thermonemataceae</taxon>
        <taxon>Thermonema</taxon>
    </lineage>
</organism>
<sequence length="35" mass="3984">MKHFGGSFPFQLKAGEAQQVEQFCNRLQRLLLACS</sequence>
<accession>A0A846MS70</accession>
<dbReference type="AlphaFoldDB" id="A0A846MS70"/>
<proteinExistence type="predicted"/>
<comment type="caution">
    <text evidence="1">The sequence shown here is derived from an EMBL/GenBank/DDBJ whole genome shotgun (WGS) entry which is preliminary data.</text>
</comment>
<gene>
    <name evidence="1" type="ORF">FHS56_001794</name>
</gene>
<dbReference type="EMBL" id="JAASRN010000002">
    <property type="protein sequence ID" value="NIK74281.1"/>
    <property type="molecule type" value="Genomic_DNA"/>
</dbReference>
<name>A0A846MS70_9BACT</name>
<protein>
    <submittedName>
        <fullName evidence="1">Cystathionine beta-lyase/cystathionine gamma-synthase</fullName>
    </submittedName>
</protein>